<comment type="catalytic activity">
    <reaction evidence="1">
        <text>Endohydrolysis of (1-&gt;4)-beta-D-glucosidic linkages in cellulose, lichenin and cereal beta-D-glucans.</text>
        <dbReference type="EC" id="3.2.1.4"/>
    </reaction>
</comment>
<evidence type="ECO:0000256" key="5">
    <source>
        <dbReference type="ARBA" id="ARBA00023001"/>
    </source>
</evidence>
<dbReference type="GO" id="GO:0008810">
    <property type="term" value="F:cellulase activity"/>
    <property type="evidence" value="ECO:0007669"/>
    <property type="project" value="UniProtKB-EC"/>
</dbReference>
<dbReference type="Gene3D" id="1.50.10.10">
    <property type="match status" value="1"/>
</dbReference>
<dbReference type="Proteomes" id="UP001327560">
    <property type="component" value="Chromosome 1"/>
</dbReference>
<organism evidence="10 11">
    <name type="scientific">Canna indica</name>
    <name type="common">Indian-shot</name>
    <dbReference type="NCBI Taxonomy" id="4628"/>
    <lineage>
        <taxon>Eukaryota</taxon>
        <taxon>Viridiplantae</taxon>
        <taxon>Streptophyta</taxon>
        <taxon>Embryophyta</taxon>
        <taxon>Tracheophyta</taxon>
        <taxon>Spermatophyta</taxon>
        <taxon>Magnoliopsida</taxon>
        <taxon>Liliopsida</taxon>
        <taxon>Zingiberales</taxon>
        <taxon>Cannaceae</taxon>
        <taxon>Canna</taxon>
    </lineage>
</organism>
<evidence type="ECO:0000256" key="8">
    <source>
        <dbReference type="ARBA" id="ARBA00023326"/>
    </source>
</evidence>
<keyword evidence="4" id="KW-0378">Hydrolase</keyword>
<dbReference type="SUPFAM" id="SSF48208">
    <property type="entry name" value="Six-hairpin glycosidases"/>
    <property type="match status" value="1"/>
</dbReference>
<dbReference type="PANTHER" id="PTHR22298">
    <property type="entry name" value="ENDO-1,4-BETA-GLUCANASE"/>
    <property type="match status" value="1"/>
</dbReference>
<dbReference type="EC" id="3.2.1.4" evidence="3"/>
<keyword evidence="8" id="KW-0624">Polysaccharide degradation</keyword>
<sequence length="140" mass="15086">MIKGEIVNAKGERVGVRWATDYLLKATTHLNTIYVQVGDASKDHACWGRPEDIDTPRIVLKVDTSNPGSDIAIEATVALAAASWPSGKLTQLIPSFFGTELSKCSSSLTISKMSYCGEQHGCTSSNDRSCLIRQQARVAA</sequence>
<evidence type="ECO:0000313" key="11">
    <source>
        <dbReference type="Proteomes" id="UP001327560"/>
    </source>
</evidence>
<comment type="similarity">
    <text evidence="2">Belongs to the glycosyl hydrolase 9 (cellulase E) family.</text>
</comment>
<keyword evidence="5" id="KW-0136">Cellulose degradation</keyword>
<keyword evidence="11" id="KW-1185">Reference proteome</keyword>
<dbReference type="InterPro" id="IPR012341">
    <property type="entry name" value="6hp_glycosidase-like_sf"/>
</dbReference>
<evidence type="ECO:0000256" key="6">
    <source>
        <dbReference type="ARBA" id="ARBA00023277"/>
    </source>
</evidence>
<evidence type="ECO:0000313" key="10">
    <source>
        <dbReference type="EMBL" id="WOK92352.1"/>
    </source>
</evidence>
<keyword evidence="6" id="KW-0119">Carbohydrate metabolism</keyword>
<name>A0AAQ3JMK3_9LILI</name>
<proteinExistence type="inferred from homology"/>
<accession>A0AAQ3JMK3</accession>
<dbReference type="GO" id="GO:0030245">
    <property type="term" value="P:cellulose catabolic process"/>
    <property type="evidence" value="ECO:0007669"/>
    <property type="project" value="UniProtKB-KW"/>
</dbReference>
<evidence type="ECO:0000256" key="2">
    <source>
        <dbReference type="ARBA" id="ARBA00007072"/>
    </source>
</evidence>
<protein>
    <recommendedName>
        <fullName evidence="3">cellulase</fullName>
        <ecNumber evidence="3">3.2.1.4</ecNumber>
    </recommendedName>
</protein>
<evidence type="ECO:0000256" key="3">
    <source>
        <dbReference type="ARBA" id="ARBA00012601"/>
    </source>
</evidence>
<dbReference type="AlphaFoldDB" id="A0AAQ3JMK3"/>
<dbReference type="InterPro" id="IPR008928">
    <property type="entry name" value="6-hairpin_glycosidase_sf"/>
</dbReference>
<evidence type="ECO:0000256" key="4">
    <source>
        <dbReference type="ARBA" id="ARBA00022801"/>
    </source>
</evidence>
<evidence type="ECO:0000256" key="7">
    <source>
        <dbReference type="ARBA" id="ARBA00023295"/>
    </source>
</evidence>
<keyword evidence="7" id="KW-0326">Glycosidase</keyword>
<dbReference type="EMBL" id="CP136890">
    <property type="protein sequence ID" value="WOK92352.1"/>
    <property type="molecule type" value="Genomic_DNA"/>
</dbReference>
<dbReference type="InterPro" id="IPR001701">
    <property type="entry name" value="Glyco_hydro_9"/>
</dbReference>
<feature type="domain" description="Glycoside hydrolase family 9" evidence="9">
    <location>
        <begin position="16"/>
        <end position="83"/>
    </location>
</feature>
<evidence type="ECO:0000256" key="1">
    <source>
        <dbReference type="ARBA" id="ARBA00000966"/>
    </source>
</evidence>
<dbReference type="Pfam" id="PF00759">
    <property type="entry name" value="Glyco_hydro_9"/>
    <property type="match status" value="1"/>
</dbReference>
<reference evidence="10 11" key="1">
    <citation type="submission" date="2023-10" db="EMBL/GenBank/DDBJ databases">
        <title>Chromosome-scale genome assembly provides insights into flower coloration mechanisms of Canna indica.</title>
        <authorList>
            <person name="Li C."/>
        </authorList>
    </citation>
    <scope>NUCLEOTIDE SEQUENCE [LARGE SCALE GENOMIC DNA]</scope>
    <source>
        <tissue evidence="10">Flower</tissue>
    </source>
</reference>
<evidence type="ECO:0000259" key="9">
    <source>
        <dbReference type="Pfam" id="PF00759"/>
    </source>
</evidence>
<gene>
    <name evidence="10" type="ORF">Cni_G01043</name>
</gene>